<dbReference type="InterPro" id="IPR046886">
    <property type="entry name" value="RsmE_MTase_dom"/>
</dbReference>
<evidence type="ECO:0000256" key="5">
    <source>
        <dbReference type="ARBA" id="ARBA00022603"/>
    </source>
</evidence>
<evidence type="ECO:0000256" key="2">
    <source>
        <dbReference type="ARBA" id="ARBA00005528"/>
    </source>
</evidence>
<comment type="caution">
    <text evidence="13">The sequence shown here is derived from an EMBL/GenBank/DDBJ whole genome shotgun (WGS) entry which is preliminary data.</text>
</comment>
<dbReference type="CDD" id="cd18084">
    <property type="entry name" value="RsmE-like"/>
    <property type="match status" value="1"/>
</dbReference>
<comment type="catalytic activity">
    <reaction evidence="9 10">
        <text>uridine(1498) in 16S rRNA + S-adenosyl-L-methionine = N(3)-methyluridine(1498) in 16S rRNA + S-adenosyl-L-homocysteine + H(+)</text>
        <dbReference type="Rhea" id="RHEA:42920"/>
        <dbReference type="Rhea" id="RHEA-COMP:10283"/>
        <dbReference type="Rhea" id="RHEA-COMP:10284"/>
        <dbReference type="ChEBI" id="CHEBI:15378"/>
        <dbReference type="ChEBI" id="CHEBI:57856"/>
        <dbReference type="ChEBI" id="CHEBI:59789"/>
        <dbReference type="ChEBI" id="CHEBI:65315"/>
        <dbReference type="ChEBI" id="CHEBI:74502"/>
        <dbReference type="EC" id="2.1.1.193"/>
    </reaction>
</comment>
<evidence type="ECO:0000256" key="4">
    <source>
        <dbReference type="ARBA" id="ARBA00022552"/>
    </source>
</evidence>
<dbReference type="EC" id="2.1.1.193" evidence="10"/>
<evidence type="ECO:0000259" key="12">
    <source>
        <dbReference type="Pfam" id="PF20260"/>
    </source>
</evidence>
<keyword evidence="7 10" id="KW-0949">S-adenosyl-L-methionine</keyword>
<dbReference type="GO" id="GO:0005737">
    <property type="term" value="C:cytoplasm"/>
    <property type="evidence" value="ECO:0007669"/>
    <property type="project" value="UniProtKB-SubCell"/>
</dbReference>
<evidence type="ECO:0000256" key="1">
    <source>
        <dbReference type="ARBA" id="ARBA00004496"/>
    </source>
</evidence>
<organism evidence="13 14">
    <name type="scientific">Candidatus Nomurabacteria bacterium GW2011_GWB1_44_12</name>
    <dbReference type="NCBI Taxonomy" id="1618748"/>
    <lineage>
        <taxon>Bacteria</taxon>
        <taxon>Candidatus Nomuraibacteriota</taxon>
    </lineage>
</organism>
<sequence>MRLHRFFVEEKIPATGLPATANSSKEEVERWQAGEFSVTNETLLNQWRNVLRMEEGDKAVLFSGDGYESLCEFVSLTGKIAKKSAVLKVLETKRGLVTTREVALYIALIKKDNFELVLEKATELGVSHIIPVQADRSEKKGVNYERAEKILREASEQSGRATVPAISEVIDVEKIPNDVVVFDPRGEISAREFFSKHTTAPVSVFIGPEGGFTDAEIDSFHARNIPIVSTGTQILRAETAAIVALALALVK</sequence>
<comment type="similarity">
    <text evidence="2 10">Belongs to the RNA methyltransferase RsmE family.</text>
</comment>
<keyword evidence="5 10" id="KW-0489">Methyltransferase</keyword>
<dbReference type="Gene3D" id="3.40.1280.10">
    <property type="match status" value="1"/>
</dbReference>
<evidence type="ECO:0000256" key="9">
    <source>
        <dbReference type="ARBA" id="ARBA00047944"/>
    </source>
</evidence>
<evidence type="ECO:0000256" key="6">
    <source>
        <dbReference type="ARBA" id="ARBA00022679"/>
    </source>
</evidence>
<dbReference type="PANTHER" id="PTHR30027">
    <property type="entry name" value="RIBOSOMAL RNA SMALL SUBUNIT METHYLTRANSFERASE E"/>
    <property type="match status" value="1"/>
</dbReference>
<evidence type="ECO:0000313" key="13">
    <source>
        <dbReference type="EMBL" id="KKT36901.1"/>
    </source>
</evidence>
<comment type="function">
    <text evidence="8 10">Specifically methylates the N3 position of the uracil ring of uridine 1498 (m3U1498) in 16S rRNA. Acts on the fully assembled 30S ribosomal subunit.</text>
</comment>
<keyword evidence="3 10" id="KW-0963">Cytoplasm</keyword>
<evidence type="ECO:0000313" key="14">
    <source>
        <dbReference type="Proteomes" id="UP000033815"/>
    </source>
</evidence>
<dbReference type="InterPro" id="IPR006700">
    <property type="entry name" value="RsmE"/>
</dbReference>
<protein>
    <recommendedName>
        <fullName evidence="10">Ribosomal RNA small subunit methyltransferase E</fullName>
        <ecNumber evidence="10">2.1.1.193</ecNumber>
    </recommendedName>
</protein>
<dbReference type="PIRSF" id="PIRSF015601">
    <property type="entry name" value="MTase_slr0722"/>
    <property type="match status" value="1"/>
</dbReference>
<proteinExistence type="inferred from homology"/>
<dbReference type="InterPro" id="IPR029026">
    <property type="entry name" value="tRNA_m1G_MTases_N"/>
</dbReference>
<dbReference type="EMBL" id="LCHP01000004">
    <property type="protein sequence ID" value="KKT36901.1"/>
    <property type="molecule type" value="Genomic_DNA"/>
</dbReference>
<dbReference type="InterPro" id="IPR015947">
    <property type="entry name" value="PUA-like_sf"/>
</dbReference>
<comment type="subcellular location">
    <subcellularLocation>
        <location evidence="1 10">Cytoplasm</location>
    </subcellularLocation>
</comment>
<evidence type="ECO:0000256" key="7">
    <source>
        <dbReference type="ARBA" id="ARBA00022691"/>
    </source>
</evidence>
<name>A0A837IDF0_9BACT</name>
<feature type="domain" description="Ribosomal RNA small subunit methyltransferase E PUA-like" evidence="12">
    <location>
        <begin position="49"/>
        <end position="79"/>
    </location>
</feature>
<keyword evidence="6 10" id="KW-0808">Transferase</keyword>
<dbReference type="Pfam" id="PF04452">
    <property type="entry name" value="Methyltrans_RNA"/>
    <property type="match status" value="1"/>
</dbReference>
<dbReference type="InterPro" id="IPR029028">
    <property type="entry name" value="Alpha/beta_knot_MTases"/>
</dbReference>
<dbReference type="Proteomes" id="UP000033815">
    <property type="component" value="Unassembled WGS sequence"/>
</dbReference>
<reference evidence="13 14" key="1">
    <citation type="journal article" date="2015" name="Nature">
        <title>rRNA introns, odd ribosomes, and small enigmatic genomes across a large radiation of phyla.</title>
        <authorList>
            <person name="Brown C.T."/>
            <person name="Hug L.A."/>
            <person name="Thomas B.C."/>
            <person name="Sharon I."/>
            <person name="Castelle C.J."/>
            <person name="Singh A."/>
            <person name="Wilkins M.J."/>
            <person name="Williams K.H."/>
            <person name="Banfield J.F."/>
        </authorList>
    </citation>
    <scope>NUCLEOTIDE SEQUENCE [LARGE SCALE GENOMIC DNA]</scope>
</reference>
<feature type="domain" description="Ribosomal RNA small subunit methyltransferase E methyltransferase" evidence="11">
    <location>
        <begin position="101"/>
        <end position="247"/>
    </location>
</feature>
<evidence type="ECO:0000256" key="3">
    <source>
        <dbReference type="ARBA" id="ARBA00022490"/>
    </source>
</evidence>
<dbReference type="GO" id="GO:0070475">
    <property type="term" value="P:rRNA base methylation"/>
    <property type="evidence" value="ECO:0007669"/>
    <property type="project" value="TreeGrafter"/>
</dbReference>
<evidence type="ECO:0000256" key="8">
    <source>
        <dbReference type="ARBA" id="ARBA00025699"/>
    </source>
</evidence>
<dbReference type="AlphaFoldDB" id="A0A837IDF0"/>
<gene>
    <name evidence="13" type="ORF">UW25_C0004G0229</name>
</gene>
<evidence type="ECO:0000259" key="11">
    <source>
        <dbReference type="Pfam" id="PF04452"/>
    </source>
</evidence>
<dbReference type="SUPFAM" id="SSF75217">
    <property type="entry name" value="alpha/beta knot"/>
    <property type="match status" value="1"/>
</dbReference>
<dbReference type="SUPFAM" id="SSF88697">
    <property type="entry name" value="PUA domain-like"/>
    <property type="match status" value="1"/>
</dbReference>
<accession>A0A837IDF0</accession>
<keyword evidence="4 10" id="KW-0698">rRNA processing</keyword>
<dbReference type="PANTHER" id="PTHR30027:SF3">
    <property type="entry name" value="16S RRNA (URACIL(1498)-N(3))-METHYLTRANSFERASE"/>
    <property type="match status" value="1"/>
</dbReference>
<dbReference type="InterPro" id="IPR046887">
    <property type="entry name" value="RsmE_PUA-like"/>
</dbReference>
<dbReference type="Pfam" id="PF20260">
    <property type="entry name" value="PUA_4"/>
    <property type="match status" value="1"/>
</dbReference>
<dbReference type="NCBIfam" id="TIGR00046">
    <property type="entry name" value="RsmE family RNA methyltransferase"/>
    <property type="match status" value="1"/>
</dbReference>
<evidence type="ECO:0000256" key="10">
    <source>
        <dbReference type="PIRNR" id="PIRNR015601"/>
    </source>
</evidence>
<dbReference type="GO" id="GO:0070042">
    <property type="term" value="F:rRNA (uridine-N3-)-methyltransferase activity"/>
    <property type="evidence" value="ECO:0007669"/>
    <property type="project" value="TreeGrafter"/>
</dbReference>